<evidence type="ECO:0000256" key="1">
    <source>
        <dbReference type="SAM" id="MobiDB-lite"/>
    </source>
</evidence>
<evidence type="ECO:0000313" key="3">
    <source>
        <dbReference type="Proteomes" id="UP001341281"/>
    </source>
</evidence>
<keyword evidence="3" id="KW-1185">Reference proteome</keyword>
<gene>
    <name evidence="2" type="ORF">U9M48_025993</name>
</gene>
<reference evidence="2 3" key="1">
    <citation type="submission" date="2024-02" db="EMBL/GenBank/DDBJ databases">
        <title>High-quality chromosome-scale genome assembly of Pensacola bahiagrass (Paspalum notatum Flugge var. saurae).</title>
        <authorList>
            <person name="Vega J.M."/>
            <person name="Podio M."/>
            <person name="Orjuela J."/>
            <person name="Siena L.A."/>
            <person name="Pessino S.C."/>
            <person name="Combes M.C."/>
            <person name="Mariac C."/>
            <person name="Albertini E."/>
            <person name="Pupilli F."/>
            <person name="Ortiz J.P.A."/>
            <person name="Leblanc O."/>
        </authorList>
    </citation>
    <scope>NUCLEOTIDE SEQUENCE [LARGE SCALE GENOMIC DNA]</scope>
    <source>
        <strain evidence="2">R1</strain>
        <tissue evidence="2">Leaf</tissue>
    </source>
</reference>
<organism evidence="2 3">
    <name type="scientific">Paspalum notatum var. saurae</name>
    <dbReference type="NCBI Taxonomy" id="547442"/>
    <lineage>
        <taxon>Eukaryota</taxon>
        <taxon>Viridiplantae</taxon>
        <taxon>Streptophyta</taxon>
        <taxon>Embryophyta</taxon>
        <taxon>Tracheophyta</taxon>
        <taxon>Spermatophyta</taxon>
        <taxon>Magnoliopsida</taxon>
        <taxon>Liliopsida</taxon>
        <taxon>Poales</taxon>
        <taxon>Poaceae</taxon>
        <taxon>PACMAD clade</taxon>
        <taxon>Panicoideae</taxon>
        <taxon>Andropogonodae</taxon>
        <taxon>Paspaleae</taxon>
        <taxon>Paspalinae</taxon>
        <taxon>Paspalum</taxon>
    </lineage>
</organism>
<protein>
    <submittedName>
        <fullName evidence="2">Uncharacterized protein</fullName>
    </submittedName>
</protein>
<sequence length="231" mass="24535">MAAFASGDASISARRHAAERLLRLGKGVQVECGDISTSQEDLLAGTPFLSGGGEEPEEVFSTPPLTHAPQSQGQGEEQGEDDITMCTLPFTQPPSPSSPPPSSERAASKPRKPRVCIRKVRGARIRTPTPSPDGRRGTSGGGGSAHDSHRPYSPHRIRGHPRACSPTRHLLIAAAYFATEHVVEDFGSPFAEDNESGVARDAAVPGGQKTEALSVRLLRGNDQFVPIYLLV</sequence>
<accession>A0AAQ3WYC3</accession>
<feature type="compositionally biased region" description="Basic residues" evidence="1">
    <location>
        <begin position="108"/>
        <end position="124"/>
    </location>
</feature>
<evidence type="ECO:0000313" key="2">
    <source>
        <dbReference type="EMBL" id="WVZ78250.1"/>
    </source>
</evidence>
<name>A0AAQ3WYC3_PASNO</name>
<dbReference type="Proteomes" id="UP001341281">
    <property type="component" value="Chromosome 05"/>
</dbReference>
<feature type="compositionally biased region" description="Pro residues" evidence="1">
    <location>
        <begin position="91"/>
        <end position="102"/>
    </location>
</feature>
<dbReference type="AlphaFoldDB" id="A0AAQ3WYC3"/>
<feature type="region of interest" description="Disordered" evidence="1">
    <location>
        <begin position="43"/>
        <end position="161"/>
    </location>
</feature>
<proteinExistence type="predicted"/>
<feature type="compositionally biased region" description="Basic residues" evidence="1">
    <location>
        <begin position="152"/>
        <end position="161"/>
    </location>
</feature>
<dbReference type="EMBL" id="CP144749">
    <property type="protein sequence ID" value="WVZ78250.1"/>
    <property type="molecule type" value="Genomic_DNA"/>
</dbReference>